<dbReference type="AlphaFoldDB" id="A0A2H3L5X0"/>
<keyword evidence="1" id="KW-0472">Membrane</keyword>
<feature type="transmembrane region" description="Helical" evidence="1">
    <location>
        <begin position="236"/>
        <end position="255"/>
    </location>
</feature>
<sequence>MASPSATRQASGFGFDPAYLSTFESKLFVEGPLRQRRLFNFFVLLLLATLIATYGLLSSSTATVIGAMIVAPLMGPIMATTAAVVMGSLPRALASSGLVILGVCSVIFTAFLLATFVPDGGIAFASNSEITSRIQPDLYALLTALGSGAAGAFIISRDEIADSIGGVAIAISLVPPLCVVGIALQQGELNAALGALVLFLTNCLAILLAGGVVLWMVGLGKLAAAPNQIQLRRKGFLVFAVGILIISLPLTITSYEALDRRLTTNNATSTVRDWLEGTTYEVIAVSISGDRIYATIEGSGSPPSAQALAEELATTLRRPVNLKLRQISTEAAAAPGP</sequence>
<feature type="transmembrane region" description="Helical" evidence="1">
    <location>
        <begin position="98"/>
        <end position="118"/>
    </location>
</feature>
<reference evidence="2 3" key="1">
    <citation type="submission" date="2016-05" db="EMBL/GenBank/DDBJ databases">
        <authorList>
            <person name="Lavstsen T."/>
            <person name="Jespersen J.S."/>
        </authorList>
    </citation>
    <scope>NUCLEOTIDE SEQUENCE [LARGE SCALE GENOMIC DNA]</scope>
    <source>
        <strain evidence="2 3">B7-9</strain>
    </source>
</reference>
<evidence type="ECO:0000256" key="1">
    <source>
        <dbReference type="SAM" id="Phobius"/>
    </source>
</evidence>
<feature type="transmembrane region" description="Helical" evidence="1">
    <location>
        <begin position="167"/>
        <end position="185"/>
    </location>
</feature>
<feature type="transmembrane region" description="Helical" evidence="1">
    <location>
        <begin position="38"/>
        <end position="57"/>
    </location>
</feature>
<feature type="transmembrane region" description="Helical" evidence="1">
    <location>
        <begin position="191"/>
        <end position="215"/>
    </location>
</feature>
<organism evidence="2 3">
    <name type="scientific">Candidatus Chloroploca asiatica</name>
    <dbReference type="NCBI Taxonomy" id="1506545"/>
    <lineage>
        <taxon>Bacteria</taxon>
        <taxon>Bacillati</taxon>
        <taxon>Chloroflexota</taxon>
        <taxon>Chloroflexia</taxon>
        <taxon>Chloroflexales</taxon>
        <taxon>Chloroflexineae</taxon>
        <taxon>Oscillochloridaceae</taxon>
        <taxon>Candidatus Chloroploca</taxon>
    </lineage>
</organism>
<evidence type="ECO:0000313" key="3">
    <source>
        <dbReference type="Proteomes" id="UP000220922"/>
    </source>
</evidence>
<dbReference type="EMBL" id="LYXE01000091">
    <property type="protein sequence ID" value="PDV98617.1"/>
    <property type="molecule type" value="Genomic_DNA"/>
</dbReference>
<dbReference type="PANTHER" id="PTHR20992">
    <property type="entry name" value="AT15442P-RELATED"/>
    <property type="match status" value="1"/>
</dbReference>
<feature type="transmembrane region" description="Helical" evidence="1">
    <location>
        <begin position="63"/>
        <end position="86"/>
    </location>
</feature>
<name>A0A2H3L5X0_9CHLR</name>
<accession>A0A2H3L5X0</accession>
<feature type="transmembrane region" description="Helical" evidence="1">
    <location>
        <begin position="138"/>
        <end position="155"/>
    </location>
</feature>
<keyword evidence="1" id="KW-0812">Transmembrane</keyword>
<dbReference type="Pfam" id="PF04087">
    <property type="entry name" value="DUF389"/>
    <property type="match status" value="1"/>
</dbReference>
<evidence type="ECO:0008006" key="4">
    <source>
        <dbReference type="Google" id="ProtNLM"/>
    </source>
</evidence>
<gene>
    <name evidence="2" type="ORF">A9Q02_14620</name>
</gene>
<proteinExistence type="predicted"/>
<dbReference type="Proteomes" id="UP000220922">
    <property type="component" value="Unassembled WGS sequence"/>
</dbReference>
<dbReference type="InterPro" id="IPR005240">
    <property type="entry name" value="DUF389"/>
</dbReference>
<dbReference type="OrthoDB" id="9790659at2"/>
<dbReference type="PANTHER" id="PTHR20992:SF9">
    <property type="entry name" value="AT15442P-RELATED"/>
    <property type="match status" value="1"/>
</dbReference>
<keyword evidence="1" id="KW-1133">Transmembrane helix</keyword>
<dbReference type="RefSeq" id="WP_097653354.1">
    <property type="nucleotide sequence ID" value="NZ_LYXE01000091.1"/>
</dbReference>
<keyword evidence="3" id="KW-1185">Reference proteome</keyword>
<evidence type="ECO:0000313" key="2">
    <source>
        <dbReference type="EMBL" id="PDV98617.1"/>
    </source>
</evidence>
<comment type="caution">
    <text evidence="2">The sequence shown here is derived from an EMBL/GenBank/DDBJ whole genome shotgun (WGS) entry which is preliminary data.</text>
</comment>
<protein>
    <recommendedName>
        <fullName evidence="4">DUF389 domain-containing protein</fullName>
    </recommendedName>
</protein>